<feature type="domain" description="M23ase beta-sheet core" evidence="2">
    <location>
        <begin position="157"/>
        <end position="260"/>
    </location>
</feature>
<accession>A0ABT6WJK7</accession>
<dbReference type="InterPro" id="IPR050570">
    <property type="entry name" value="Cell_wall_metabolism_enzyme"/>
</dbReference>
<gene>
    <name evidence="3" type="ORF">QLQ12_15025</name>
</gene>
<protein>
    <submittedName>
        <fullName evidence="3">Peptidoglycan DD-metalloendopeptidase family protein</fullName>
    </submittedName>
</protein>
<dbReference type="InterPro" id="IPR016047">
    <property type="entry name" value="M23ase_b-sheet_dom"/>
</dbReference>
<feature type="chain" id="PRO_5046626898" evidence="1">
    <location>
        <begin position="25"/>
        <end position="283"/>
    </location>
</feature>
<evidence type="ECO:0000259" key="2">
    <source>
        <dbReference type="Pfam" id="PF01551"/>
    </source>
</evidence>
<evidence type="ECO:0000313" key="3">
    <source>
        <dbReference type="EMBL" id="MDI6099911.1"/>
    </source>
</evidence>
<evidence type="ECO:0000256" key="1">
    <source>
        <dbReference type="SAM" id="SignalP"/>
    </source>
</evidence>
<keyword evidence="4" id="KW-1185">Reference proteome</keyword>
<feature type="signal peptide" evidence="1">
    <location>
        <begin position="1"/>
        <end position="24"/>
    </location>
</feature>
<dbReference type="InterPro" id="IPR011055">
    <property type="entry name" value="Dup_hybrid_motif"/>
</dbReference>
<dbReference type="Gene3D" id="2.70.70.10">
    <property type="entry name" value="Glucose Permease (Domain IIA)"/>
    <property type="match status" value="1"/>
</dbReference>
<sequence length="283" mass="28812">MKVPAALVTGLVGALLPMAVPAAAGPIATPTATAVTGTARTGGTALTMRRMPSPVAEKTGTIANGGRVAIVCQVTAQRITGTVRTTNLWDRLANGHYVSDAYVRRPATPIPACPAAVPPAPPAPAPSIPAPTPGESWGLPVTAGLVSGFRTVARPAHDGVDLSARRETPILAAAAGTVIRVVCNVSAGTCDVDGKPALRGCGWYVEVQHAGKVVTRYCHMVRRPVVAVGQAVTKGQLLGHVGTSGSSSGPHLHFEVHVEAAPAIHDNAVDPIAFLRSRGVSMG</sequence>
<dbReference type="Proteomes" id="UP001241758">
    <property type="component" value="Unassembled WGS sequence"/>
</dbReference>
<dbReference type="RefSeq" id="WP_282760364.1">
    <property type="nucleotide sequence ID" value="NZ_JASCTH010000008.1"/>
</dbReference>
<name>A0ABT6WJK7_9ACTN</name>
<comment type="caution">
    <text evidence="3">The sequence shown here is derived from an EMBL/GenBank/DDBJ whole genome shotgun (WGS) entry which is preliminary data.</text>
</comment>
<proteinExistence type="predicted"/>
<organism evidence="3 4">
    <name type="scientific">Actinoplanes sandaracinus</name>
    <dbReference type="NCBI Taxonomy" id="3045177"/>
    <lineage>
        <taxon>Bacteria</taxon>
        <taxon>Bacillati</taxon>
        <taxon>Actinomycetota</taxon>
        <taxon>Actinomycetes</taxon>
        <taxon>Micromonosporales</taxon>
        <taxon>Micromonosporaceae</taxon>
        <taxon>Actinoplanes</taxon>
    </lineage>
</organism>
<dbReference type="SUPFAM" id="SSF51261">
    <property type="entry name" value="Duplicated hybrid motif"/>
    <property type="match status" value="1"/>
</dbReference>
<dbReference type="Pfam" id="PF01551">
    <property type="entry name" value="Peptidase_M23"/>
    <property type="match status" value="1"/>
</dbReference>
<reference evidence="3 4" key="1">
    <citation type="submission" date="2023-05" db="EMBL/GenBank/DDBJ databases">
        <title>Actinoplanes sp. NEAU-A12 genome sequencing.</title>
        <authorList>
            <person name="Wang Z.-S."/>
        </authorList>
    </citation>
    <scope>NUCLEOTIDE SEQUENCE [LARGE SCALE GENOMIC DNA]</scope>
    <source>
        <strain evidence="3 4">NEAU-A12</strain>
    </source>
</reference>
<dbReference type="CDD" id="cd12797">
    <property type="entry name" value="M23_peptidase"/>
    <property type="match status" value="1"/>
</dbReference>
<dbReference type="PANTHER" id="PTHR21666">
    <property type="entry name" value="PEPTIDASE-RELATED"/>
    <property type="match status" value="1"/>
</dbReference>
<dbReference type="EMBL" id="JASCTH010000008">
    <property type="protein sequence ID" value="MDI6099911.1"/>
    <property type="molecule type" value="Genomic_DNA"/>
</dbReference>
<dbReference type="PANTHER" id="PTHR21666:SF270">
    <property type="entry name" value="MUREIN HYDROLASE ACTIVATOR ENVC"/>
    <property type="match status" value="1"/>
</dbReference>
<keyword evidence="1" id="KW-0732">Signal</keyword>
<evidence type="ECO:0000313" key="4">
    <source>
        <dbReference type="Proteomes" id="UP001241758"/>
    </source>
</evidence>